<dbReference type="Pfam" id="PF00320">
    <property type="entry name" value="GATA"/>
    <property type="match status" value="1"/>
</dbReference>
<evidence type="ECO:0000259" key="11">
    <source>
        <dbReference type="PROSITE" id="PS50114"/>
    </source>
</evidence>
<keyword evidence="4" id="KW-0862">Zinc</keyword>
<dbReference type="PANTHER" id="PTHR10071">
    <property type="entry name" value="TRANSCRIPTION FACTOR GATA FAMILY MEMBER"/>
    <property type="match status" value="1"/>
</dbReference>
<dbReference type="PROSITE" id="PS50114">
    <property type="entry name" value="GATA_ZN_FINGER_2"/>
    <property type="match status" value="1"/>
</dbReference>
<evidence type="ECO:0000313" key="12">
    <source>
        <dbReference type="EMBL" id="KKY36882.1"/>
    </source>
</evidence>
<evidence type="ECO:0000256" key="8">
    <source>
        <dbReference type="PROSITE-ProRule" id="PRU00094"/>
    </source>
</evidence>
<dbReference type="CDD" id="cd00202">
    <property type="entry name" value="ZnF_GATA"/>
    <property type="match status" value="1"/>
</dbReference>
<keyword evidence="7" id="KW-0539">Nucleus</keyword>
<dbReference type="GO" id="GO:0000978">
    <property type="term" value="F:RNA polymerase II cis-regulatory region sequence-specific DNA binding"/>
    <property type="evidence" value="ECO:0007669"/>
    <property type="project" value="TreeGrafter"/>
</dbReference>
<dbReference type="GO" id="GO:0000122">
    <property type="term" value="P:negative regulation of transcription by RNA polymerase II"/>
    <property type="evidence" value="ECO:0007669"/>
    <property type="project" value="TreeGrafter"/>
</dbReference>
<keyword evidence="2" id="KW-0479">Metal-binding</keyword>
<reference evidence="12 13" key="1">
    <citation type="submission" date="2015-05" db="EMBL/GenBank/DDBJ databases">
        <title>Distinctive expansion of gene families associated with plant cell wall degradation and secondary metabolism in the genomes of grapevine trunk pathogens.</title>
        <authorList>
            <person name="Lawrence D.P."/>
            <person name="Travadon R."/>
            <person name="Rolshausen P.E."/>
            <person name="Baumgartner K."/>
        </authorList>
    </citation>
    <scope>NUCLEOTIDE SEQUENCE [LARGE SCALE GENOMIC DNA]</scope>
    <source>
        <strain evidence="12">DA912</strain>
    </source>
</reference>
<feature type="compositionally biased region" description="Polar residues" evidence="10">
    <location>
        <begin position="425"/>
        <end position="436"/>
    </location>
</feature>
<protein>
    <submittedName>
        <fullName evidence="12">Putative zinc finger protein asd4</fullName>
    </submittedName>
</protein>
<evidence type="ECO:0000256" key="4">
    <source>
        <dbReference type="ARBA" id="ARBA00022833"/>
    </source>
</evidence>
<accession>A0A0G2FRU8</accession>
<dbReference type="GO" id="GO:0008270">
    <property type="term" value="F:zinc ion binding"/>
    <property type="evidence" value="ECO:0007669"/>
    <property type="project" value="UniProtKB-KW"/>
</dbReference>
<evidence type="ECO:0000256" key="10">
    <source>
        <dbReference type="SAM" id="MobiDB-lite"/>
    </source>
</evidence>
<evidence type="ECO:0000256" key="7">
    <source>
        <dbReference type="ARBA" id="ARBA00023242"/>
    </source>
</evidence>
<dbReference type="GO" id="GO:0000981">
    <property type="term" value="F:DNA-binding transcription factor activity, RNA polymerase II-specific"/>
    <property type="evidence" value="ECO:0007669"/>
    <property type="project" value="TreeGrafter"/>
</dbReference>
<dbReference type="InterPro" id="IPR000679">
    <property type="entry name" value="Znf_GATA"/>
</dbReference>
<sequence>MRLSPLLGSQSNDKYAIRNVLDARNSASCNEQWPRRELESEKDRSREKIAKNEPICQNCQTSTTPLWRRDESGAVLCNACGLFLKLHGRPRPISLKTDVIKSRNRVKTMRPGMDMKKKNQAVASDSNVADIQAQNAAAAALGVRRTSQKAGNGHIDDTNSPISRTATPNMYAGHMLYHGLDEHHLQQPLSGFGVPGPGNGRVPSPMNGEGVPQTPEELLALNSGLKTRIDELEVINDLIQRRLQHYETYGSGAGPAAANGLDSHDVAQVEAQLRAQVETLAASEAQLRSQLDESHRRENSMKRRLDEMELELKDAKESLEFHDNGRAKKMRMTETSDPEAALKENLLAEAPADATAEVQTELPADVVQEIAPEVAPEPAPEPATEAVTEVAPEAVNEAVTEGSAEAPQEAPMEVPMEAPMEVPVETTTEVPASTQDPAEALQAAS</sequence>
<feature type="domain" description="GATA-type" evidence="11">
    <location>
        <begin position="56"/>
        <end position="103"/>
    </location>
</feature>
<name>A0A0G2FRU8_9PEZI</name>
<dbReference type="Pfam" id="PF25026">
    <property type="entry name" value="Asd-4"/>
    <property type="match status" value="1"/>
</dbReference>
<organism evidence="12 13">
    <name type="scientific">Diaporthe ampelina</name>
    <dbReference type="NCBI Taxonomy" id="1214573"/>
    <lineage>
        <taxon>Eukaryota</taxon>
        <taxon>Fungi</taxon>
        <taxon>Dikarya</taxon>
        <taxon>Ascomycota</taxon>
        <taxon>Pezizomycotina</taxon>
        <taxon>Sordariomycetes</taxon>
        <taxon>Sordariomycetidae</taxon>
        <taxon>Diaporthales</taxon>
        <taxon>Diaporthaceae</taxon>
        <taxon>Diaporthe</taxon>
    </lineage>
</organism>
<keyword evidence="9" id="KW-0175">Coiled coil</keyword>
<evidence type="ECO:0000256" key="3">
    <source>
        <dbReference type="ARBA" id="ARBA00022771"/>
    </source>
</evidence>
<comment type="caution">
    <text evidence="12">The sequence shown here is derived from an EMBL/GenBank/DDBJ whole genome shotgun (WGS) entry which is preliminary data.</text>
</comment>
<evidence type="ECO:0000256" key="9">
    <source>
        <dbReference type="SAM" id="Coils"/>
    </source>
</evidence>
<gene>
    <name evidence="12" type="ORF">UCDDA912_g03109</name>
</gene>
<dbReference type="InterPro" id="IPR056998">
    <property type="entry name" value="Asd-4/GZF3_helical"/>
</dbReference>
<dbReference type="PROSITE" id="PS00344">
    <property type="entry name" value="GATA_ZN_FINGER_1"/>
    <property type="match status" value="1"/>
</dbReference>
<dbReference type="SMART" id="SM00401">
    <property type="entry name" value="ZnF_GATA"/>
    <property type="match status" value="1"/>
</dbReference>
<dbReference type="AlphaFoldDB" id="A0A0G2FRU8"/>
<dbReference type="Proteomes" id="UP000034680">
    <property type="component" value="Unassembled WGS sequence"/>
</dbReference>
<evidence type="ECO:0000256" key="5">
    <source>
        <dbReference type="ARBA" id="ARBA00023015"/>
    </source>
</evidence>
<dbReference type="InterPro" id="IPR013088">
    <property type="entry name" value="Znf_NHR/GATA"/>
</dbReference>
<keyword evidence="13" id="KW-1185">Reference proteome</keyword>
<proteinExistence type="predicted"/>
<dbReference type="InterPro" id="IPR039355">
    <property type="entry name" value="Transcription_factor_GATA"/>
</dbReference>
<evidence type="ECO:0000256" key="1">
    <source>
        <dbReference type="ARBA" id="ARBA00004123"/>
    </source>
</evidence>
<dbReference type="EMBL" id="LCUC01000105">
    <property type="protein sequence ID" value="KKY36882.1"/>
    <property type="molecule type" value="Genomic_DNA"/>
</dbReference>
<dbReference type="PANTHER" id="PTHR10071:SF338">
    <property type="entry name" value="GATA-TYPE DOMAIN-CONTAINING PROTEIN"/>
    <property type="match status" value="1"/>
</dbReference>
<keyword evidence="6" id="KW-0804">Transcription</keyword>
<dbReference type="FunFam" id="3.30.50.10:FF:000007">
    <property type="entry name" value="Nitrogen regulatory AreA, N-terminal"/>
    <property type="match status" value="1"/>
</dbReference>
<feature type="compositionally biased region" description="Low complexity" evidence="10">
    <location>
        <begin position="382"/>
        <end position="401"/>
    </location>
</feature>
<dbReference type="STRING" id="1214573.A0A0G2FRU8"/>
<evidence type="ECO:0000256" key="2">
    <source>
        <dbReference type="ARBA" id="ARBA00022723"/>
    </source>
</evidence>
<keyword evidence="5" id="KW-0805">Transcription regulation</keyword>
<feature type="region of interest" description="Disordered" evidence="10">
    <location>
        <begin position="144"/>
        <end position="163"/>
    </location>
</feature>
<dbReference type="Gene3D" id="3.30.50.10">
    <property type="entry name" value="Erythroid Transcription Factor GATA-1, subunit A"/>
    <property type="match status" value="1"/>
</dbReference>
<dbReference type="GO" id="GO:0045944">
    <property type="term" value="P:positive regulation of transcription by RNA polymerase II"/>
    <property type="evidence" value="ECO:0007669"/>
    <property type="project" value="TreeGrafter"/>
</dbReference>
<keyword evidence="3 8" id="KW-0863">Zinc-finger</keyword>
<comment type="subcellular location">
    <subcellularLocation>
        <location evidence="1">Nucleus</location>
    </subcellularLocation>
</comment>
<feature type="region of interest" description="Disordered" evidence="10">
    <location>
        <begin position="374"/>
        <end position="445"/>
    </location>
</feature>
<dbReference type="GO" id="GO:0005634">
    <property type="term" value="C:nucleus"/>
    <property type="evidence" value="ECO:0007669"/>
    <property type="project" value="UniProtKB-SubCell"/>
</dbReference>
<dbReference type="PRINTS" id="PR00619">
    <property type="entry name" value="GATAZNFINGER"/>
</dbReference>
<feature type="coiled-coil region" evidence="9">
    <location>
        <begin position="266"/>
        <end position="325"/>
    </location>
</feature>
<evidence type="ECO:0000256" key="6">
    <source>
        <dbReference type="ARBA" id="ARBA00023163"/>
    </source>
</evidence>
<evidence type="ECO:0000313" key="13">
    <source>
        <dbReference type="Proteomes" id="UP000034680"/>
    </source>
</evidence>
<dbReference type="SUPFAM" id="SSF57716">
    <property type="entry name" value="Glucocorticoid receptor-like (DNA-binding domain)"/>
    <property type="match status" value="1"/>
</dbReference>
<dbReference type="OrthoDB" id="515401at2759"/>
<reference evidence="12 13" key="2">
    <citation type="submission" date="2015-05" db="EMBL/GenBank/DDBJ databases">
        <authorList>
            <person name="Morales-Cruz A."/>
            <person name="Amrine K.C."/>
            <person name="Cantu D."/>
        </authorList>
    </citation>
    <scope>NUCLEOTIDE SEQUENCE [LARGE SCALE GENOMIC DNA]</scope>
    <source>
        <strain evidence="12">DA912</strain>
    </source>
</reference>